<dbReference type="InterPro" id="IPR005052">
    <property type="entry name" value="Lectin_leg"/>
</dbReference>
<evidence type="ECO:0000256" key="1">
    <source>
        <dbReference type="SAM" id="SignalP"/>
    </source>
</evidence>
<keyword evidence="1" id="KW-0732">Signal</keyword>
<dbReference type="GeneID" id="25915684"/>
<dbReference type="OrthoDB" id="10265193at2759"/>
<protein>
    <recommendedName>
        <fullName evidence="2">L-type lectin-like domain-containing protein</fullName>
    </recommendedName>
</protein>
<gene>
    <name evidence="3" type="ORF">SARC_15180</name>
</gene>
<dbReference type="AlphaFoldDB" id="A0A0L0F6S3"/>
<sequence>MLVVPNTLITSLLIALGTLTCIPVIAAQDDAAPAAVSPPPTFRHEYKWSFKGPLDRPENNKVPFWDVVESAMVSEREVRLVPSVNNRKGSV</sequence>
<dbReference type="Pfam" id="PF03388">
    <property type="entry name" value="Lectin_leg-like"/>
    <property type="match status" value="1"/>
</dbReference>
<dbReference type="EMBL" id="KQ247317">
    <property type="protein sequence ID" value="KNC72271.1"/>
    <property type="molecule type" value="Genomic_DNA"/>
</dbReference>
<dbReference type="RefSeq" id="XP_014146173.1">
    <property type="nucleotide sequence ID" value="XM_014290698.1"/>
</dbReference>
<proteinExistence type="predicted"/>
<dbReference type="PROSITE" id="PS51328">
    <property type="entry name" value="L_LECTIN_LIKE"/>
    <property type="match status" value="1"/>
</dbReference>
<evidence type="ECO:0000259" key="2">
    <source>
        <dbReference type="PROSITE" id="PS51328"/>
    </source>
</evidence>
<feature type="signal peptide" evidence="1">
    <location>
        <begin position="1"/>
        <end position="27"/>
    </location>
</feature>
<feature type="chain" id="PRO_5005538565" description="L-type lectin-like domain-containing protein" evidence="1">
    <location>
        <begin position="28"/>
        <end position="91"/>
    </location>
</feature>
<feature type="non-terminal residue" evidence="3">
    <location>
        <position position="91"/>
    </location>
</feature>
<accession>A0A0L0F6S3</accession>
<evidence type="ECO:0000313" key="4">
    <source>
        <dbReference type="Proteomes" id="UP000054560"/>
    </source>
</evidence>
<organism evidence="3 4">
    <name type="scientific">Sphaeroforma arctica JP610</name>
    <dbReference type="NCBI Taxonomy" id="667725"/>
    <lineage>
        <taxon>Eukaryota</taxon>
        <taxon>Ichthyosporea</taxon>
        <taxon>Ichthyophonida</taxon>
        <taxon>Sphaeroforma</taxon>
    </lineage>
</organism>
<name>A0A0L0F6S3_9EUKA</name>
<dbReference type="SUPFAM" id="SSF49899">
    <property type="entry name" value="Concanavalin A-like lectins/glucanases"/>
    <property type="match status" value="1"/>
</dbReference>
<dbReference type="GO" id="GO:0016020">
    <property type="term" value="C:membrane"/>
    <property type="evidence" value="ECO:0007669"/>
    <property type="project" value="InterPro"/>
</dbReference>
<dbReference type="STRING" id="667725.A0A0L0F6S3"/>
<dbReference type="Gene3D" id="2.60.120.200">
    <property type="match status" value="1"/>
</dbReference>
<reference evidence="3 4" key="1">
    <citation type="submission" date="2011-02" db="EMBL/GenBank/DDBJ databases">
        <title>The Genome Sequence of Sphaeroforma arctica JP610.</title>
        <authorList>
            <consortium name="The Broad Institute Genome Sequencing Platform"/>
            <person name="Russ C."/>
            <person name="Cuomo C."/>
            <person name="Young S.K."/>
            <person name="Zeng Q."/>
            <person name="Gargeya S."/>
            <person name="Alvarado L."/>
            <person name="Berlin A."/>
            <person name="Chapman S.B."/>
            <person name="Chen Z."/>
            <person name="Freedman E."/>
            <person name="Gellesch M."/>
            <person name="Goldberg J."/>
            <person name="Griggs A."/>
            <person name="Gujja S."/>
            <person name="Heilman E."/>
            <person name="Heiman D."/>
            <person name="Howarth C."/>
            <person name="Mehta T."/>
            <person name="Neiman D."/>
            <person name="Pearson M."/>
            <person name="Roberts A."/>
            <person name="Saif S."/>
            <person name="Shea T."/>
            <person name="Shenoy N."/>
            <person name="Sisk P."/>
            <person name="Stolte C."/>
            <person name="Sykes S."/>
            <person name="White J."/>
            <person name="Yandava C."/>
            <person name="Burger G."/>
            <person name="Gray M.W."/>
            <person name="Holland P.W.H."/>
            <person name="King N."/>
            <person name="Lang F.B.F."/>
            <person name="Roger A.J."/>
            <person name="Ruiz-Trillo I."/>
            <person name="Haas B."/>
            <person name="Nusbaum C."/>
            <person name="Birren B."/>
        </authorList>
    </citation>
    <scope>NUCLEOTIDE SEQUENCE [LARGE SCALE GENOMIC DNA]</scope>
    <source>
        <strain evidence="3 4">JP610</strain>
    </source>
</reference>
<dbReference type="InterPro" id="IPR013320">
    <property type="entry name" value="ConA-like_dom_sf"/>
</dbReference>
<evidence type="ECO:0000313" key="3">
    <source>
        <dbReference type="EMBL" id="KNC72271.1"/>
    </source>
</evidence>
<keyword evidence="4" id="KW-1185">Reference proteome</keyword>
<dbReference type="Proteomes" id="UP000054560">
    <property type="component" value="Unassembled WGS sequence"/>
</dbReference>
<feature type="domain" description="L-type lectin-like" evidence="2">
    <location>
        <begin position="42"/>
        <end position="91"/>
    </location>
</feature>